<proteinExistence type="predicted"/>
<name>A0A1X7VVE7_AMPQE</name>
<sequence>MRYGPFFTLNKASHTFTSGNMSLSSGGGGGEKDFN</sequence>
<evidence type="ECO:0000256" key="1">
    <source>
        <dbReference type="SAM" id="MobiDB-lite"/>
    </source>
</evidence>
<protein>
    <submittedName>
        <fullName evidence="2">Uncharacterized protein</fullName>
    </submittedName>
</protein>
<accession>A0A1X7VVE7</accession>
<feature type="region of interest" description="Disordered" evidence="1">
    <location>
        <begin position="16"/>
        <end position="35"/>
    </location>
</feature>
<evidence type="ECO:0000313" key="2">
    <source>
        <dbReference type="EnsemblMetazoa" id="Aqu2.1.44083_001"/>
    </source>
</evidence>
<organism evidence="2">
    <name type="scientific">Amphimedon queenslandica</name>
    <name type="common">Sponge</name>
    <dbReference type="NCBI Taxonomy" id="400682"/>
    <lineage>
        <taxon>Eukaryota</taxon>
        <taxon>Metazoa</taxon>
        <taxon>Porifera</taxon>
        <taxon>Demospongiae</taxon>
        <taxon>Heteroscleromorpha</taxon>
        <taxon>Haplosclerida</taxon>
        <taxon>Niphatidae</taxon>
        <taxon>Amphimedon</taxon>
    </lineage>
</organism>
<dbReference type="AlphaFoldDB" id="A0A1X7VVE7"/>
<dbReference type="EnsemblMetazoa" id="Aqu2.1.44083_001">
    <property type="protein sequence ID" value="Aqu2.1.44083_001"/>
    <property type="gene ID" value="Aqu2.1.44083"/>
</dbReference>
<reference evidence="2" key="1">
    <citation type="submission" date="2017-05" db="UniProtKB">
        <authorList>
            <consortium name="EnsemblMetazoa"/>
        </authorList>
    </citation>
    <scope>IDENTIFICATION</scope>
</reference>
<dbReference type="InParanoid" id="A0A1X7VVE7"/>